<evidence type="ECO:0000256" key="3">
    <source>
        <dbReference type="ARBA" id="ARBA00022801"/>
    </source>
</evidence>
<feature type="compositionally biased region" description="Polar residues" evidence="4">
    <location>
        <begin position="1"/>
        <end position="20"/>
    </location>
</feature>
<name>A0AAP0SAS4_LIQFO</name>
<evidence type="ECO:0000313" key="6">
    <source>
        <dbReference type="Proteomes" id="UP001415857"/>
    </source>
</evidence>
<evidence type="ECO:0000256" key="1">
    <source>
        <dbReference type="ARBA" id="ARBA00010541"/>
    </source>
</evidence>
<dbReference type="SUPFAM" id="SSF50494">
    <property type="entry name" value="Trypsin-like serine proteases"/>
    <property type="match status" value="1"/>
</dbReference>
<gene>
    <name evidence="5" type="ORF">L1049_020067</name>
</gene>
<dbReference type="InterPro" id="IPR051201">
    <property type="entry name" value="Chloro_Bact_Ser_Proteases"/>
</dbReference>
<dbReference type="PANTHER" id="PTHR43343:SF2">
    <property type="entry name" value="PDZ DOMAIN-CONTAINING PROTEIN"/>
    <property type="match status" value="1"/>
</dbReference>
<evidence type="ECO:0000313" key="5">
    <source>
        <dbReference type="EMBL" id="KAK9292109.1"/>
    </source>
</evidence>
<evidence type="ECO:0000256" key="2">
    <source>
        <dbReference type="ARBA" id="ARBA00022670"/>
    </source>
</evidence>
<comment type="caution">
    <text evidence="5">The sequence shown here is derived from an EMBL/GenBank/DDBJ whole genome shotgun (WGS) entry which is preliminary data.</text>
</comment>
<dbReference type="PANTHER" id="PTHR43343">
    <property type="entry name" value="PEPTIDASE S12"/>
    <property type="match status" value="1"/>
</dbReference>
<evidence type="ECO:0000256" key="4">
    <source>
        <dbReference type="SAM" id="MobiDB-lite"/>
    </source>
</evidence>
<accession>A0AAP0SAS4</accession>
<keyword evidence="3" id="KW-0378">Hydrolase</keyword>
<dbReference type="Proteomes" id="UP001415857">
    <property type="component" value="Unassembled WGS sequence"/>
</dbReference>
<proteinExistence type="inferred from homology"/>
<dbReference type="GO" id="GO:0008233">
    <property type="term" value="F:peptidase activity"/>
    <property type="evidence" value="ECO:0007669"/>
    <property type="project" value="UniProtKB-KW"/>
</dbReference>
<reference evidence="5 6" key="1">
    <citation type="journal article" date="2024" name="Plant J.">
        <title>Genome sequences and population genomics reveal climatic adaptation and genomic divergence between two closely related sweetgum species.</title>
        <authorList>
            <person name="Xu W.Q."/>
            <person name="Ren C.Q."/>
            <person name="Zhang X.Y."/>
            <person name="Comes H.P."/>
            <person name="Liu X.H."/>
            <person name="Li Y.G."/>
            <person name="Kettle C.J."/>
            <person name="Jalonen R."/>
            <person name="Gaisberger H."/>
            <person name="Ma Y.Z."/>
            <person name="Qiu Y.X."/>
        </authorList>
    </citation>
    <scope>NUCLEOTIDE SEQUENCE [LARGE SCALE GENOMIC DNA]</scope>
    <source>
        <strain evidence="5">Hangzhou</strain>
    </source>
</reference>
<dbReference type="EMBL" id="JBBPBK010000001">
    <property type="protein sequence ID" value="KAK9292109.1"/>
    <property type="molecule type" value="Genomic_DNA"/>
</dbReference>
<protein>
    <submittedName>
        <fullName evidence="5">Uncharacterized protein</fullName>
    </submittedName>
</protein>
<feature type="region of interest" description="Disordered" evidence="4">
    <location>
        <begin position="1"/>
        <end position="56"/>
    </location>
</feature>
<sequence length="169" mass="18714">MSTCKNGNSQLSPPVESSQPLPDEGSHPSSTPTGLASKLPMGRSPDEFVSGSDPMLIGDPDTTKWEALVELIRQNFPQTSQISKSAGVRVYERNKPSVVCIDTFLRRVDASTLDVLEDPQDFGSGIVWDKRGHILTNYHVIRRGLDSCDSRVRVKLVDQSTFFRRSSFC</sequence>
<dbReference type="Gene3D" id="2.40.10.10">
    <property type="entry name" value="Trypsin-like serine proteases"/>
    <property type="match status" value="1"/>
</dbReference>
<dbReference type="GO" id="GO:0006508">
    <property type="term" value="P:proteolysis"/>
    <property type="evidence" value="ECO:0007669"/>
    <property type="project" value="UniProtKB-KW"/>
</dbReference>
<comment type="similarity">
    <text evidence="1">Belongs to the peptidase S1C family.</text>
</comment>
<organism evidence="5 6">
    <name type="scientific">Liquidambar formosana</name>
    <name type="common">Formosan gum</name>
    <dbReference type="NCBI Taxonomy" id="63359"/>
    <lineage>
        <taxon>Eukaryota</taxon>
        <taxon>Viridiplantae</taxon>
        <taxon>Streptophyta</taxon>
        <taxon>Embryophyta</taxon>
        <taxon>Tracheophyta</taxon>
        <taxon>Spermatophyta</taxon>
        <taxon>Magnoliopsida</taxon>
        <taxon>eudicotyledons</taxon>
        <taxon>Gunneridae</taxon>
        <taxon>Pentapetalae</taxon>
        <taxon>Saxifragales</taxon>
        <taxon>Altingiaceae</taxon>
        <taxon>Liquidambar</taxon>
    </lineage>
</organism>
<dbReference type="InterPro" id="IPR043504">
    <property type="entry name" value="Peptidase_S1_PA_chymotrypsin"/>
</dbReference>
<dbReference type="InterPro" id="IPR009003">
    <property type="entry name" value="Peptidase_S1_PA"/>
</dbReference>
<keyword evidence="6" id="KW-1185">Reference proteome</keyword>
<keyword evidence="2" id="KW-0645">Protease</keyword>
<dbReference type="AlphaFoldDB" id="A0AAP0SAS4"/>